<feature type="transmembrane region" description="Helical" evidence="8">
    <location>
        <begin position="422"/>
        <end position="440"/>
    </location>
</feature>
<feature type="transmembrane region" description="Helical" evidence="8">
    <location>
        <begin position="388"/>
        <end position="416"/>
    </location>
</feature>
<organism evidence="9 10">
    <name type="scientific">Mytilus edulis</name>
    <name type="common">Blue mussel</name>
    <dbReference type="NCBI Taxonomy" id="6550"/>
    <lineage>
        <taxon>Eukaryota</taxon>
        <taxon>Metazoa</taxon>
        <taxon>Spiralia</taxon>
        <taxon>Lophotrochozoa</taxon>
        <taxon>Mollusca</taxon>
        <taxon>Bivalvia</taxon>
        <taxon>Autobranchia</taxon>
        <taxon>Pteriomorphia</taxon>
        <taxon>Mytilida</taxon>
        <taxon>Mytiloidea</taxon>
        <taxon>Mytilidae</taxon>
        <taxon>Mytilinae</taxon>
        <taxon>Mytilus</taxon>
    </lineage>
</organism>
<keyword evidence="10" id="KW-1185">Reference proteome</keyword>
<reference evidence="9" key="1">
    <citation type="submission" date="2021-03" db="EMBL/GenBank/DDBJ databases">
        <authorList>
            <person name="Bekaert M."/>
        </authorList>
    </citation>
    <scope>NUCLEOTIDE SEQUENCE</scope>
</reference>
<accession>A0A8S3V082</accession>
<evidence type="ECO:0000256" key="8">
    <source>
        <dbReference type="SAM" id="Phobius"/>
    </source>
</evidence>
<evidence type="ECO:0000256" key="5">
    <source>
        <dbReference type="ARBA" id="ARBA00023136"/>
    </source>
</evidence>
<dbReference type="Proteomes" id="UP000683360">
    <property type="component" value="Unassembled WGS sequence"/>
</dbReference>
<keyword evidence="2" id="KW-0813">Transport</keyword>
<dbReference type="InterPro" id="IPR000175">
    <property type="entry name" value="Na/ntran_symport"/>
</dbReference>
<evidence type="ECO:0000256" key="6">
    <source>
        <dbReference type="PIRSR" id="PIRSR600175-1"/>
    </source>
</evidence>
<keyword evidence="6" id="KW-0915">Sodium</keyword>
<gene>
    <name evidence="9" type="ORF">MEDL_60122</name>
</gene>
<feature type="binding site" evidence="6">
    <location>
        <position position="260"/>
    </location>
    <ligand>
        <name>Na(+)</name>
        <dbReference type="ChEBI" id="CHEBI:29101"/>
        <label>1</label>
    </ligand>
</feature>
<feature type="transmembrane region" description="Helical" evidence="8">
    <location>
        <begin position="254"/>
        <end position="273"/>
    </location>
</feature>
<proteinExistence type="predicted"/>
<feature type="transmembrane region" description="Helical" evidence="8">
    <location>
        <begin position="191"/>
        <end position="211"/>
    </location>
</feature>
<keyword evidence="4 8" id="KW-1133">Transmembrane helix</keyword>
<evidence type="ECO:0000256" key="2">
    <source>
        <dbReference type="ARBA" id="ARBA00022448"/>
    </source>
</evidence>
<feature type="transmembrane region" description="Helical" evidence="8">
    <location>
        <begin position="343"/>
        <end position="368"/>
    </location>
</feature>
<evidence type="ECO:0000256" key="3">
    <source>
        <dbReference type="ARBA" id="ARBA00022692"/>
    </source>
</evidence>
<dbReference type="PROSITE" id="PS50267">
    <property type="entry name" value="NA_NEUROTRAN_SYMP_3"/>
    <property type="match status" value="1"/>
</dbReference>
<dbReference type="Pfam" id="PF00209">
    <property type="entry name" value="SNF"/>
    <property type="match status" value="1"/>
</dbReference>
<feature type="region of interest" description="Disordered" evidence="7">
    <location>
        <begin position="538"/>
        <end position="584"/>
    </location>
</feature>
<feature type="transmembrane region" description="Helical" evidence="8">
    <location>
        <begin position="161"/>
        <end position="179"/>
    </location>
</feature>
<evidence type="ECO:0000256" key="4">
    <source>
        <dbReference type="ARBA" id="ARBA00022989"/>
    </source>
</evidence>
<feature type="binding site" evidence="6">
    <location>
        <position position="283"/>
    </location>
    <ligand>
        <name>Na(+)</name>
        <dbReference type="ChEBI" id="CHEBI:29101"/>
        <label>1</label>
    </ligand>
</feature>
<dbReference type="PANTHER" id="PTHR11616">
    <property type="entry name" value="SODIUM/CHLORIDE DEPENDENT TRANSPORTER"/>
    <property type="match status" value="1"/>
</dbReference>
<dbReference type="GO" id="GO:0005886">
    <property type="term" value="C:plasma membrane"/>
    <property type="evidence" value="ECO:0007669"/>
    <property type="project" value="TreeGrafter"/>
</dbReference>
<dbReference type="SUPFAM" id="SSF161070">
    <property type="entry name" value="SNF-like"/>
    <property type="match status" value="1"/>
</dbReference>
<feature type="transmembrane region" description="Helical" evidence="8">
    <location>
        <begin position="280"/>
        <end position="304"/>
    </location>
</feature>
<keyword evidence="6" id="KW-0479">Metal-binding</keyword>
<evidence type="ECO:0000256" key="7">
    <source>
        <dbReference type="SAM" id="MobiDB-lite"/>
    </source>
</evidence>
<dbReference type="PANTHER" id="PTHR11616:SF240">
    <property type="entry name" value="BLOATED TUBULES, ISOFORM B-RELATED"/>
    <property type="match status" value="1"/>
</dbReference>
<keyword evidence="3 8" id="KW-0812">Transmembrane</keyword>
<dbReference type="GO" id="GO:0035725">
    <property type="term" value="P:sodium ion transmembrane transport"/>
    <property type="evidence" value="ECO:0007669"/>
    <property type="project" value="TreeGrafter"/>
</dbReference>
<comment type="subcellular location">
    <subcellularLocation>
        <location evidence="1">Membrane</location>
        <topology evidence="1">Multi-pass membrane protein</topology>
    </subcellularLocation>
</comment>
<evidence type="ECO:0000256" key="1">
    <source>
        <dbReference type="ARBA" id="ARBA00004141"/>
    </source>
</evidence>
<feature type="transmembrane region" description="Helical" evidence="8">
    <location>
        <begin position="77"/>
        <end position="101"/>
    </location>
</feature>
<feature type="transmembrane region" description="Helical" evidence="8">
    <location>
        <begin position="452"/>
        <end position="473"/>
    </location>
</feature>
<name>A0A8S3V082_MYTED</name>
<evidence type="ECO:0000313" key="9">
    <source>
        <dbReference type="EMBL" id="CAG2248265.1"/>
    </source>
</evidence>
<dbReference type="GO" id="GO:0046872">
    <property type="term" value="F:metal ion binding"/>
    <property type="evidence" value="ECO:0007669"/>
    <property type="project" value="UniProtKB-KW"/>
</dbReference>
<dbReference type="EMBL" id="CAJPWZ010002930">
    <property type="protein sequence ID" value="CAG2248265.1"/>
    <property type="molecule type" value="Genomic_DNA"/>
</dbReference>
<sequence length="596" mass="67331">MNDLGLEQQEYSAKWDLVQFFFLATYTVGLHGTTSLPFFIQKYTVLFLVAYYVLLILICIPICYLQIKLGAIYRHGIVGIFSNLIPFLKGGAVALLVMTFIRCLTSGLELSYSLYFSFVSFDSFRSGNTSVVRPTEYGDVNRYFHEKFLQRSDGIAEPGHVIWYLLLCLLATWIVIYLLTFKGTAIFAKSVYGLTTTAFILLLVVLVYGRLKDNLISYSRHYVVTGENEITEIQDVRTVSVVHLGSPELWVDALLLHMNSIGLWSGVLPLLGTRIYNKKVVVNSAVALLIIAYSIFPVVTYIALEPYYDMSWDEGFIALQRGIKPGLSYLFLGVFSTVRHHPIIALCLFMFCFLFGMIHQVIHLCVIWESLLPSLPKMIMKRIRRREYLIGIACFSSFLLSIPFITQGGLFVYMLVNSYVDRLVFTLIIVSTVPIITGYLKQESLYLPVERVFMSAWYGLASLIPAGMLIYYFALNVYPYSIFGYDEQWAEKIGWIISISPISCCMILGAVHAIYKGKGNFKQKCIQALKADSLNATDSYTEENSETNNTGFASSKSPSNSVMGNKNEPETNVSQAEKAETEIVMRPPEFTEVVKV</sequence>
<feature type="transmembrane region" description="Helical" evidence="8">
    <location>
        <begin position="20"/>
        <end position="40"/>
    </location>
</feature>
<evidence type="ECO:0000313" key="10">
    <source>
        <dbReference type="Proteomes" id="UP000683360"/>
    </source>
</evidence>
<dbReference type="AlphaFoldDB" id="A0A8S3V082"/>
<feature type="transmembrane region" description="Helical" evidence="8">
    <location>
        <begin position="493"/>
        <end position="515"/>
    </location>
</feature>
<comment type="caution">
    <text evidence="9">The sequence shown here is derived from an EMBL/GenBank/DDBJ whole genome shotgun (WGS) entry which is preliminary data.</text>
</comment>
<protein>
    <submittedName>
        <fullName evidence="9">Uncharacterized protein</fullName>
    </submittedName>
</protein>
<dbReference type="OrthoDB" id="6151322at2759"/>
<dbReference type="InterPro" id="IPR037272">
    <property type="entry name" value="SNS_sf"/>
</dbReference>
<dbReference type="PRINTS" id="PR00176">
    <property type="entry name" value="NANEUSMPORT"/>
</dbReference>
<feature type="transmembrane region" description="Helical" evidence="8">
    <location>
        <begin position="46"/>
        <end position="65"/>
    </location>
</feature>
<feature type="binding site" evidence="6">
    <location>
        <position position="28"/>
    </location>
    <ligand>
        <name>Na(+)</name>
        <dbReference type="ChEBI" id="CHEBI:29101"/>
        <label>1</label>
    </ligand>
</feature>
<feature type="compositionally biased region" description="Polar residues" evidence="7">
    <location>
        <begin position="546"/>
        <end position="575"/>
    </location>
</feature>
<keyword evidence="5 8" id="KW-0472">Membrane</keyword>